<sequence>MRHEHRLPFGATLLSDGLTSFRLWAPGVDTVELLVDGQPPQAMRREPDGWVALEASCGAGARYLFRLPDGREVPDPASRFQPRDVGGPSEVIDPRAYDWQQEDWIGRPWTEAVIYELHAGTCGGYDGVRERLPDLAELGITAIELMPLADFAGRRNWGYDGVLPFAPDAAYGDPVQLKQLIDAAHAQGIMVLLDVVYNHFGPEGNHLQAYAPQFFRGDRQTPWGAAIDFRRPEVRSFYVENALYWLEEYRFDGLRFDAVHAIQDPDFVDELGALLRQRVGAARHIHLVLENERNEARHLQGSFSAQWNDDIHNAIHVMLTGESEGYYANYADDPAAQLARCLAEGFAYQGQPSPSHGGAPRGSDSRGLPPYSFVFFLQNHDQIGNRALGERLSVLAHPESLRAAIALQLLSPQIPLLFMGEEWGSRSPFLFFTDFQGPLAEAVREGRRREFAAFSAFRSDKARAAIPDPNDEATFRRSIADPAEASDPAQRARRLEVGRLLALRRDRLMPRLHGSRSTGAQRLSAGAVHASWRLGDGAALQAWVNLHEAPVAVPPQAGMLLYGTAPDLATAMAAGELPGRRCAVYLQEPA</sequence>
<evidence type="ECO:0000256" key="6">
    <source>
        <dbReference type="ARBA" id="ARBA00022490"/>
    </source>
</evidence>
<dbReference type="Gene3D" id="1.10.10.760">
    <property type="entry name" value="E-set domains of sugar-utilizing enzymes"/>
    <property type="match status" value="1"/>
</dbReference>
<dbReference type="InterPro" id="IPR012768">
    <property type="entry name" value="Trehalose_TreZ"/>
</dbReference>
<feature type="domain" description="Glycosyl hydrolase family 13 catalytic" evidence="17">
    <location>
        <begin position="112"/>
        <end position="463"/>
    </location>
</feature>
<evidence type="ECO:0000256" key="1">
    <source>
        <dbReference type="ARBA" id="ARBA00004496"/>
    </source>
</evidence>
<evidence type="ECO:0000256" key="11">
    <source>
        <dbReference type="ARBA" id="ARBA00033284"/>
    </source>
</evidence>
<dbReference type="GO" id="GO:0033942">
    <property type="term" value="F:4-alpha-D-(1-&gt;4)-alpha-D-glucanotrehalose trehalohydrolase activity"/>
    <property type="evidence" value="ECO:0007669"/>
    <property type="project" value="UniProtKB-EC"/>
</dbReference>
<dbReference type="OrthoDB" id="9800174at2"/>
<evidence type="ECO:0000256" key="15">
    <source>
        <dbReference type="PIRSR" id="PIRSR006337-1"/>
    </source>
</evidence>
<keyword evidence="7 14" id="KW-0378">Hydrolase</keyword>
<evidence type="ECO:0000256" key="9">
    <source>
        <dbReference type="ARBA" id="ARBA00023295"/>
    </source>
</evidence>
<evidence type="ECO:0000256" key="4">
    <source>
        <dbReference type="ARBA" id="ARBA00012268"/>
    </source>
</evidence>
<keyword evidence="8" id="KW-0119">Carbohydrate metabolism</keyword>
<dbReference type="SUPFAM" id="SSF81296">
    <property type="entry name" value="E set domains"/>
    <property type="match status" value="1"/>
</dbReference>
<dbReference type="PANTHER" id="PTHR43651">
    <property type="entry name" value="1,4-ALPHA-GLUCAN-BRANCHING ENZYME"/>
    <property type="match status" value="1"/>
</dbReference>
<comment type="catalytic activity">
    <reaction evidence="12 14">
        <text>hydrolysis of (1-&gt;4)-alpha-D-glucosidic linkage in 4-alpha-D-[(1-&gt;4)-alpha-D-glucanosyl]n trehalose to yield trehalose and (1-&gt;4)-alpha-D-glucan.</text>
        <dbReference type="EC" id="3.2.1.141"/>
    </reaction>
</comment>
<dbReference type="GO" id="GO:0005992">
    <property type="term" value="P:trehalose biosynthetic process"/>
    <property type="evidence" value="ECO:0007669"/>
    <property type="project" value="UniProtKB-UniRule"/>
</dbReference>
<evidence type="ECO:0000256" key="13">
    <source>
        <dbReference type="NCBIfam" id="TIGR02402"/>
    </source>
</evidence>
<dbReference type="Proteomes" id="UP000238220">
    <property type="component" value="Unassembled WGS sequence"/>
</dbReference>
<name>A0A2S5TE50_9GAMM</name>
<accession>A0A2S5TE50</accession>
<keyword evidence="6" id="KW-0963">Cytoplasm</keyword>
<dbReference type="SMART" id="SM00642">
    <property type="entry name" value="Aamy"/>
    <property type="match status" value="1"/>
</dbReference>
<proteinExistence type="inferred from homology"/>
<dbReference type="InterPro" id="IPR022567">
    <property type="entry name" value="DUF3459"/>
</dbReference>
<dbReference type="Gene3D" id="3.20.20.80">
    <property type="entry name" value="Glycosidases"/>
    <property type="match status" value="1"/>
</dbReference>
<protein>
    <recommendedName>
        <fullName evidence="5 13">Malto-oligosyltrehalose trehalohydrolase</fullName>
        <shortName evidence="14">MTHase</shortName>
        <ecNumber evidence="4 13">3.2.1.141</ecNumber>
    </recommendedName>
    <alternativeName>
        <fullName evidence="11 14">4-alpha-D-((1-&gt;4)-alpha-D-glucano)trehalose trehalohydrolase</fullName>
    </alternativeName>
    <alternativeName>
        <fullName evidence="10 14">Maltooligosyl trehalose trehalohydrolase</fullName>
    </alternativeName>
</protein>
<evidence type="ECO:0000256" key="2">
    <source>
        <dbReference type="ARBA" id="ARBA00005199"/>
    </source>
</evidence>
<dbReference type="NCBIfam" id="TIGR02402">
    <property type="entry name" value="trehalose_TreZ"/>
    <property type="match status" value="1"/>
</dbReference>
<dbReference type="InterPro" id="IPR013783">
    <property type="entry name" value="Ig-like_fold"/>
</dbReference>
<evidence type="ECO:0000256" key="5">
    <source>
        <dbReference type="ARBA" id="ARBA00015938"/>
    </source>
</evidence>
<evidence type="ECO:0000256" key="14">
    <source>
        <dbReference type="PIRNR" id="PIRNR006337"/>
    </source>
</evidence>
<evidence type="ECO:0000256" key="3">
    <source>
        <dbReference type="ARBA" id="ARBA00008061"/>
    </source>
</evidence>
<dbReference type="Gene3D" id="2.60.40.10">
    <property type="entry name" value="Immunoglobulins"/>
    <property type="match status" value="1"/>
</dbReference>
<dbReference type="Pfam" id="PF11941">
    <property type="entry name" value="DUF3459"/>
    <property type="match status" value="1"/>
</dbReference>
<organism evidence="18 19">
    <name type="scientific">Solimonas fluminis</name>
    <dbReference type="NCBI Taxonomy" id="2086571"/>
    <lineage>
        <taxon>Bacteria</taxon>
        <taxon>Pseudomonadati</taxon>
        <taxon>Pseudomonadota</taxon>
        <taxon>Gammaproteobacteria</taxon>
        <taxon>Nevskiales</taxon>
        <taxon>Nevskiaceae</taxon>
        <taxon>Solimonas</taxon>
    </lineage>
</organism>
<dbReference type="PIRSF" id="PIRSF006337">
    <property type="entry name" value="Trehalose_TreZ"/>
    <property type="match status" value="1"/>
</dbReference>
<evidence type="ECO:0000256" key="12">
    <source>
        <dbReference type="ARBA" id="ARBA00034013"/>
    </source>
</evidence>
<evidence type="ECO:0000256" key="10">
    <source>
        <dbReference type="ARBA" id="ARBA00032057"/>
    </source>
</evidence>
<dbReference type="InterPro" id="IPR044901">
    <property type="entry name" value="Trehalose_TreZ_E-set_sf"/>
</dbReference>
<dbReference type="AlphaFoldDB" id="A0A2S5TE50"/>
<dbReference type="UniPathway" id="UPA00299"/>
<dbReference type="RefSeq" id="WP_104231216.1">
    <property type="nucleotide sequence ID" value="NZ_PSNW01000008.1"/>
</dbReference>
<comment type="caution">
    <text evidence="18">The sequence shown here is derived from an EMBL/GenBank/DDBJ whole genome shotgun (WGS) entry which is preliminary data.</text>
</comment>
<comment type="similarity">
    <text evidence="3 14">Belongs to the glycosyl hydrolase 13 family.</text>
</comment>
<comment type="subcellular location">
    <subcellularLocation>
        <location evidence="1 15">Cytoplasm</location>
    </subcellularLocation>
</comment>
<evidence type="ECO:0000259" key="17">
    <source>
        <dbReference type="SMART" id="SM00642"/>
    </source>
</evidence>
<feature type="active site" description="Nucleophile" evidence="15">
    <location>
        <position position="257"/>
    </location>
</feature>
<dbReference type="CDD" id="cd11325">
    <property type="entry name" value="AmyAc_GTHase"/>
    <property type="match status" value="1"/>
</dbReference>
<dbReference type="EC" id="3.2.1.141" evidence="4 13"/>
<comment type="pathway">
    <text evidence="2 14">Glycan biosynthesis; trehalose biosynthesis.</text>
</comment>
<dbReference type="InterPro" id="IPR014756">
    <property type="entry name" value="Ig_E-set"/>
</dbReference>
<reference evidence="18 19" key="1">
    <citation type="submission" date="2018-02" db="EMBL/GenBank/DDBJ databases">
        <title>Genome sequencing of Solimonas sp. HR-BB.</title>
        <authorList>
            <person name="Lee Y."/>
            <person name="Jeon C.O."/>
        </authorList>
    </citation>
    <scope>NUCLEOTIDE SEQUENCE [LARGE SCALE GENOMIC DNA]</scope>
    <source>
        <strain evidence="18 19">HR-BB</strain>
    </source>
</reference>
<evidence type="ECO:0000256" key="16">
    <source>
        <dbReference type="PIRSR" id="PIRSR006337-3"/>
    </source>
</evidence>
<dbReference type="Pfam" id="PF00128">
    <property type="entry name" value="Alpha-amylase"/>
    <property type="match status" value="1"/>
</dbReference>
<keyword evidence="9 14" id="KW-0326">Glycosidase</keyword>
<feature type="site" description="Transition state stabilizer" evidence="16">
    <location>
        <position position="381"/>
    </location>
</feature>
<feature type="active site" description="Proton donor" evidence="15">
    <location>
        <position position="290"/>
    </location>
</feature>
<dbReference type="GO" id="GO:0005737">
    <property type="term" value="C:cytoplasm"/>
    <property type="evidence" value="ECO:0007669"/>
    <property type="project" value="UniProtKB-SubCell"/>
</dbReference>
<keyword evidence="19" id="KW-1185">Reference proteome</keyword>
<dbReference type="InterPro" id="IPR017853">
    <property type="entry name" value="GH"/>
</dbReference>
<dbReference type="CDD" id="cd02853">
    <property type="entry name" value="E_set_MTHase_like_N"/>
    <property type="match status" value="1"/>
</dbReference>
<evidence type="ECO:0000313" key="18">
    <source>
        <dbReference type="EMBL" id="PPE73177.1"/>
    </source>
</evidence>
<evidence type="ECO:0000256" key="8">
    <source>
        <dbReference type="ARBA" id="ARBA00023277"/>
    </source>
</evidence>
<dbReference type="InterPro" id="IPR006047">
    <property type="entry name" value="GH13_cat_dom"/>
</dbReference>
<evidence type="ECO:0000256" key="7">
    <source>
        <dbReference type="ARBA" id="ARBA00022801"/>
    </source>
</evidence>
<evidence type="ECO:0000313" key="19">
    <source>
        <dbReference type="Proteomes" id="UP000238220"/>
    </source>
</evidence>
<dbReference type="EMBL" id="PSNW01000008">
    <property type="protein sequence ID" value="PPE73177.1"/>
    <property type="molecule type" value="Genomic_DNA"/>
</dbReference>
<gene>
    <name evidence="18" type="primary">treZ</name>
    <name evidence="18" type="ORF">C3942_15275</name>
</gene>
<dbReference type="SUPFAM" id="SSF51445">
    <property type="entry name" value="(Trans)glycosidases"/>
    <property type="match status" value="1"/>
</dbReference>
<dbReference type="PANTHER" id="PTHR43651:SF11">
    <property type="entry name" value="MALTO-OLIGOSYLTREHALOSE TREHALOHYDROLASE"/>
    <property type="match status" value="1"/>
</dbReference>